<name>A0A6A1VGH8_9ROSI</name>
<dbReference type="InterPro" id="IPR008928">
    <property type="entry name" value="6-hairpin_glycosidase_sf"/>
</dbReference>
<feature type="region of interest" description="Disordered" evidence="2">
    <location>
        <begin position="1"/>
        <end position="25"/>
    </location>
</feature>
<evidence type="ECO:0000313" key="6">
    <source>
        <dbReference type="Proteomes" id="UP000516437"/>
    </source>
</evidence>
<evidence type="ECO:0000313" key="5">
    <source>
        <dbReference type="EMBL" id="KAB1210957.1"/>
    </source>
</evidence>
<comment type="caution">
    <text evidence="5">The sequence shown here is derived from an EMBL/GenBank/DDBJ whole genome shotgun (WGS) entry which is preliminary data.</text>
</comment>
<keyword evidence="1" id="KW-0378">Hydrolase</keyword>
<sequence length="951" mass="106721">MENGVKDECEKELPSTFPPHKVDSGNPAPLTWQRKLNFQGKVPSQCTTTFQDIMEMAPLGIRLFHFAKQETAKGRMPIYDFFNRHPTRFACHHGVPLGGIGAGSIGRSYRGEFQRFQLFPGHCEENPVLANQFSVFVSRPAAKKTCTVLCAGEPDIPKEGIASGIETWDWNLNGEKCTYHALFPKAWTTYEGEPDPELSIVSRQISPFIPHNYKESSFPVSVFTFTLSNKGRTSADVTLLFTWANSIGGISGFSGHHFNSRMVAKDGVHGVLLHHQTACEQSPVTFAIAAEETGDVHISECPCFLISGNSGGITAKDMWHEIKKHGSFDHLDTDETPMPSKLGSSIGAAIAASLTIPPDSIRSVTFSLAWDCPALRFNQKTYHRRYTRFYGTQGDAAASIARDAILGHAQWESQIEAWQRPIIEDKRLPEWYPITLFNELYYLNAGRTVWTDGLPPMQSLRTVYEKKFSLDRGRSALKNTVDISDQNDTAINILERMASILEQLDTTVMSNFAPGTYLLQNGEENIGQFLYSEGMEYLMWNTYDVHFYSSFALLMLFPKLELSIQRDFAAAVMMHDPERMKIMSDGKWVQRKVLGAVPHDIGLNDPWFEVNAYNLYNSARWKDLNSKFVLQVYRDMVATGDKDFAQAVWPSVYVAIAYMDQFDKDGDGMIENEGFPDQTYDAWSVSGVSAYSGGLWVAALQAASAMAYELGDKASANLFWNKYQKAKTVYDKLWNGSYFNYDNSGGNTSASIQADQLAGQWYTRACGLSPIVNEEKVRSVLEKVYNFNVLKVKAGMRGAVNGMLPDGRVDMSSMQSREIWAGVTYSVAAAMIQEDMLEMAFQTAVGVHEAAWSQEGLGYSFQTPEAWDTNDQYRSLGYMRPLAIWAMQWALSTPKLCKTELRHEATEDQVYSSHHAGFAQVARFLKLPKEEAAESLLQVVYDLTCKRLSFR</sequence>
<dbReference type="Proteomes" id="UP000516437">
    <property type="component" value="Chromosome 6"/>
</dbReference>
<dbReference type="SUPFAM" id="SSF48208">
    <property type="entry name" value="Six-hairpin glycosidases"/>
    <property type="match status" value="1"/>
</dbReference>
<dbReference type="GO" id="GO:0005975">
    <property type="term" value="P:carbohydrate metabolic process"/>
    <property type="evidence" value="ECO:0007669"/>
    <property type="project" value="InterPro"/>
</dbReference>
<dbReference type="InterPro" id="IPR006775">
    <property type="entry name" value="GH116_catalytic"/>
</dbReference>
<comment type="catalytic activity">
    <reaction evidence="1">
        <text>a beta-D-glucosyl-(1&lt;-&gt;1')-N-acylsphing-4-enine + H2O = an N-acylsphing-4-enine + D-glucose</text>
        <dbReference type="Rhea" id="RHEA:13269"/>
        <dbReference type="ChEBI" id="CHEBI:4167"/>
        <dbReference type="ChEBI" id="CHEBI:15377"/>
        <dbReference type="ChEBI" id="CHEBI:22801"/>
        <dbReference type="ChEBI" id="CHEBI:52639"/>
        <dbReference type="EC" id="3.2.1.45"/>
    </reaction>
</comment>
<protein>
    <recommendedName>
        <fullName evidence="1">Non-lysosomal glucosylceramidase</fullName>
        <shortName evidence="1">NLGase</shortName>
        <ecNumber evidence="1">3.2.1.45</ecNumber>
    </recommendedName>
</protein>
<keyword evidence="1" id="KW-0443">Lipid metabolism</keyword>
<reference evidence="5 6" key="1">
    <citation type="journal article" date="2019" name="Plant Biotechnol. J.">
        <title>The red bayberry genome and genetic basis of sex determination.</title>
        <authorList>
            <person name="Jia H.M."/>
            <person name="Jia H.J."/>
            <person name="Cai Q.L."/>
            <person name="Wang Y."/>
            <person name="Zhao H.B."/>
            <person name="Yang W.F."/>
            <person name="Wang G.Y."/>
            <person name="Li Y.H."/>
            <person name="Zhan D.L."/>
            <person name="Shen Y.T."/>
            <person name="Niu Q.F."/>
            <person name="Chang L."/>
            <person name="Qiu J."/>
            <person name="Zhao L."/>
            <person name="Xie H.B."/>
            <person name="Fu W.Y."/>
            <person name="Jin J."/>
            <person name="Li X.W."/>
            <person name="Jiao Y."/>
            <person name="Zhou C.C."/>
            <person name="Tu T."/>
            <person name="Chai C.Y."/>
            <person name="Gao J.L."/>
            <person name="Fan L.J."/>
            <person name="van de Weg E."/>
            <person name="Wang J.Y."/>
            <person name="Gao Z.S."/>
        </authorList>
    </citation>
    <scope>NUCLEOTIDE SEQUENCE [LARGE SCALE GENOMIC DNA]</scope>
    <source>
        <tissue evidence="5">Leaves</tissue>
    </source>
</reference>
<feature type="domain" description="Glycosyl-hydrolase family 116 N-terminal" evidence="4">
    <location>
        <begin position="94"/>
        <end position="411"/>
    </location>
</feature>
<keyword evidence="1" id="KW-0326">Glycosidase</keyword>
<keyword evidence="6" id="KW-1185">Reference proteome</keyword>
<dbReference type="InterPro" id="IPR024462">
    <property type="entry name" value="GH116_N"/>
</dbReference>
<feature type="compositionally biased region" description="Basic and acidic residues" evidence="2">
    <location>
        <begin position="1"/>
        <end position="13"/>
    </location>
</feature>
<evidence type="ECO:0000256" key="1">
    <source>
        <dbReference type="PIRNR" id="PIRNR028944"/>
    </source>
</evidence>
<dbReference type="EMBL" id="RXIC02000024">
    <property type="protein sequence ID" value="KAB1210957.1"/>
    <property type="molecule type" value="Genomic_DNA"/>
</dbReference>
<dbReference type="PIRSF" id="PIRSF028944">
    <property type="entry name" value="Beta_gluc_GBA2"/>
    <property type="match status" value="1"/>
</dbReference>
<evidence type="ECO:0000259" key="4">
    <source>
        <dbReference type="Pfam" id="PF12215"/>
    </source>
</evidence>
<dbReference type="GO" id="GO:0006680">
    <property type="term" value="P:glucosylceramide catabolic process"/>
    <property type="evidence" value="ECO:0007669"/>
    <property type="project" value="InterPro"/>
</dbReference>
<dbReference type="InterPro" id="IPR052566">
    <property type="entry name" value="Non-lysos_glucosylceramidase"/>
</dbReference>
<keyword evidence="1" id="KW-0472">Membrane</keyword>
<dbReference type="Pfam" id="PF04685">
    <property type="entry name" value="DUF608"/>
    <property type="match status" value="1"/>
</dbReference>
<proteinExistence type="inferred from homology"/>
<evidence type="ECO:0000259" key="3">
    <source>
        <dbReference type="Pfam" id="PF04685"/>
    </source>
</evidence>
<organism evidence="5 6">
    <name type="scientific">Morella rubra</name>
    <name type="common">Chinese bayberry</name>
    <dbReference type="NCBI Taxonomy" id="262757"/>
    <lineage>
        <taxon>Eukaryota</taxon>
        <taxon>Viridiplantae</taxon>
        <taxon>Streptophyta</taxon>
        <taxon>Embryophyta</taxon>
        <taxon>Tracheophyta</taxon>
        <taxon>Spermatophyta</taxon>
        <taxon>Magnoliopsida</taxon>
        <taxon>eudicotyledons</taxon>
        <taxon>Gunneridae</taxon>
        <taxon>Pentapetalae</taxon>
        <taxon>rosids</taxon>
        <taxon>fabids</taxon>
        <taxon>Fagales</taxon>
        <taxon>Myricaceae</taxon>
        <taxon>Morella</taxon>
    </lineage>
</organism>
<dbReference type="InterPro" id="IPR012341">
    <property type="entry name" value="6hp_glycosidase-like_sf"/>
</dbReference>
<gene>
    <name evidence="5" type="ORF">CJ030_MR6G019652</name>
</gene>
<accession>A0A6A1VGH8</accession>
<dbReference type="Gene3D" id="1.50.10.10">
    <property type="match status" value="1"/>
</dbReference>
<dbReference type="GO" id="GO:0004348">
    <property type="term" value="F:glucosylceramidase activity"/>
    <property type="evidence" value="ECO:0007669"/>
    <property type="project" value="UniProtKB-EC"/>
</dbReference>
<dbReference type="OrthoDB" id="730489at2759"/>
<feature type="domain" description="Glycosyl-hydrolase family 116 catalytic region" evidence="3">
    <location>
        <begin position="527"/>
        <end position="887"/>
    </location>
</feature>
<dbReference type="GO" id="GO:0008422">
    <property type="term" value="F:beta-glucosidase activity"/>
    <property type="evidence" value="ECO:0007669"/>
    <property type="project" value="TreeGrafter"/>
</dbReference>
<dbReference type="Pfam" id="PF12215">
    <property type="entry name" value="Glyco_hydr_116N"/>
    <property type="match status" value="1"/>
</dbReference>
<evidence type="ECO:0000256" key="2">
    <source>
        <dbReference type="SAM" id="MobiDB-lite"/>
    </source>
</evidence>
<comment type="similarity">
    <text evidence="1">Belongs to the non-lysosomal glucosylceramidase family.</text>
</comment>
<dbReference type="FunFam" id="1.50.10.10:FF:000006">
    <property type="entry name" value="Non-lysosomal glucosylceramidase"/>
    <property type="match status" value="1"/>
</dbReference>
<dbReference type="GO" id="GO:0016020">
    <property type="term" value="C:membrane"/>
    <property type="evidence" value="ECO:0007669"/>
    <property type="project" value="InterPro"/>
</dbReference>
<dbReference type="PANTHER" id="PTHR12654:SF25">
    <property type="entry name" value="NON-LYSOSOMAL GLUCOSYLCERAMIDASE"/>
    <property type="match status" value="1"/>
</dbReference>
<dbReference type="PANTHER" id="PTHR12654">
    <property type="entry name" value="BILE ACID BETA-GLUCOSIDASE-RELATED"/>
    <property type="match status" value="1"/>
</dbReference>
<dbReference type="AlphaFoldDB" id="A0A6A1VGH8"/>
<comment type="function">
    <text evidence="1">Non-lysosomal glucosylceramidase that catalyzes the hydrolysis of glucosylceramide (GlcCer) to free glucose and ceramide.</text>
</comment>
<dbReference type="EC" id="3.2.1.45" evidence="1"/>
<dbReference type="InterPro" id="IPR014551">
    <property type="entry name" value="B_Glucosidase_GBA2-typ"/>
</dbReference>